<evidence type="ECO:0000313" key="1">
    <source>
        <dbReference type="EMBL" id="MFC1457964.1"/>
    </source>
</evidence>
<keyword evidence="2" id="KW-1185">Reference proteome</keyword>
<dbReference type="Proteomes" id="UP001593940">
    <property type="component" value="Unassembled WGS sequence"/>
</dbReference>
<proteinExistence type="predicted"/>
<protein>
    <submittedName>
        <fullName evidence="1">Uncharacterized protein</fullName>
    </submittedName>
</protein>
<dbReference type="Gene3D" id="3.40.190.10">
    <property type="entry name" value="Periplasmic binding protein-like II"/>
    <property type="match status" value="1"/>
</dbReference>
<dbReference type="RefSeq" id="WP_377030095.1">
    <property type="nucleotide sequence ID" value="NZ_JBHOMY010000038.1"/>
</dbReference>
<dbReference type="PROSITE" id="PS51257">
    <property type="entry name" value="PROKAR_LIPOPROTEIN"/>
    <property type="match status" value="1"/>
</dbReference>
<reference evidence="1 2" key="1">
    <citation type="submission" date="2024-09" db="EMBL/GenBank/DDBJ databases">
        <title>Nodulacao em especies de Leguminosae Basais da Amazonia e Caracterizacao dos Rizobios e Bacterias Associadas aos Nodulos.</title>
        <authorList>
            <person name="Jambeiro I.C.A."/>
            <person name="Lopes I.S."/>
            <person name="Aguiar E.R.G.R."/>
            <person name="Santos A.F.J."/>
            <person name="Dos Santos J.M.F."/>
            <person name="Gross E."/>
        </authorList>
    </citation>
    <scope>NUCLEOTIDE SEQUENCE [LARGE SCALE GENOMIC DNA]</scope>
    <source>
        <strain evidence="1 2">BRUESC1165</strain>
    </source>
</reference>
<comment type="caution">
    <text evidence="1">The sequence shown here is derived from an EMBL/GenBank/DDBJ whole genome shotgun (WGS) entry which is preliminary data.</text>
</comment>
<evidence type="ECO:0000313" key="2">
    <source>
        <dbReference type="Proteomes" id="UP001593940"/>
    </source>
</evidence>
<sequence>MKPGLLWALIAGAALAGCDLPRDPEETLEMVQGQELRVGVLRFGQNAEKDRPIVERLAASLGSKLVYVDGDAHALFEDLKRGHLHLVIGGVPESTPFEKELGLSKPVGPLHGAHEEENRVLAVRPGENAFLLRVNQAIEAAKAEEAGS</sequence>
<accession>A0ABV6Y9M0</accession>
<organism evidence="1 2">
    <name type="scientific">Microvirga arabica</name>
    <dbReference type="NCBI Taxonomy" id="1128671"/>
    <lineage>
        <taxon>Bacteria</taxon>
        <taxon>Pseudomonadati</taxon>
        <taxon>Pseudomonadota</taxon>
        <taxon>Alphaproteobacteria</taxon>
        <taxon>Hyphomicrobiales</taxon>
        <taxon>Methylobacteriaceae</taxon>
        <taxon>Microvirga</taxon>
    </lineage>
</organism>
<name>A0ABV6Y9M0_9HYPH</name>
<gene>
    <name evidence="1" type="ORF">ACETIH_14855</name>
</gene>
<dbReference type="EMBL" id="JBHOMY010000038">
    <property type="protein sequence ID" value="MFC1457964.1"/>
    <property type="molecule type" value="Genomic_DNA"/>
</dbReference>